<dbReference type="InterPro" id="IPR004151">
    <property type="entry name" value="7TM_GPCR_serpentine_rcpt_Sre"/>
</dbReference>
<feature type="transmembrane region" description="Helical" evidence="6">
    <location>
        <begin position="259"/>
        <end position="278"/>
    </location>
</feature>
<sequence length="298" mass="35100">MDPTALILPNATLFAESHHTPLIKIFIENSRNLPSDFENVTQAVLLIISALFTFVGARIALHLSVFHWNLRMIMVACLLIWVELALSRTLCFVFHFDYVYLKNQNDSLLSPCETDGSCNFWENWQTPLFLAAFFRYHYLFFMLQLPLCIVFERAFATVFVRDYERKRRRWVFFLISGLSNGFSTFMACLAVTSNLNFHQTIITVSFTMFLSALLYLYLSYHNLQQLFILENEHRRTNYSLSIRYQLKENVKTLKLMRQFFVTMSIFILAMSLSVYIPIITTSDADMCFDVFRRTMENR</sequence>
<accession>A0A8S1H9S5</accession>
<dbReference type="Pfam" id="PF03125">
    <property type="entry name" value="Sre"/>
    <property type="match status" value="1"/>
</dbReference>
<evidence type="ECO:0000256" key="5">
    <source>
        <dbReference type="ARBA" id="ARBA00023136"/>
    </source>
</evidence>
<name>A0A8S1H9S5_9PELO</name>
<evidence type="ECO:0000256" key="1">
    <source>
        <dbReference type="ARBA" id="ARBA00004141"/>
    </source>
</evidence>
<evidence type="ECO:0000256" key="6">
    <source>
        <dbReference type="SAM" id="Phobius"/>
    </source>
</evidence>
<organism evidence="7 8">
    <name type="scientific">Caenorhabditis auriculariae</name>
    <dbReference type="NCBI Taxonomy" id="2777116"/>
    <lineage>
        <taxon>Eukaryota</taxon>
        <taxon>Metazoa</taxon>
        <taxon>Ecdysozoa</taxon>
        <taxon>Nematoda</taxon>
        <taxon>Chromadorea</taxon>
        <taxon>Rhabditida</taxon>
        <taxon>Rhabditina</taxon>
        <taxon>Rhabditomorpha</taxon>
        <taxon>Rhabditoidea</taxon>
        <taxon>Rhabditidae</taxon>
        <taxon>Peloderinae</taxon>
        <taxon>Caenorhabditis</taxon>
    </lineage>
</organism>
<feature type="transmembrane region" description="Helical" evidence="6">
    <location>
        <begin position="136"/>
        <end position="159"/>
    </location>
</feature>
<proteinExistence type="inferred from homology"/>
<dbReference type="EMBL" id="CAJGYM010000021">
    <property type="protein sequence ID" value="CAD6191471.1"/>
    <property type="molecule type" value="Genomic_DNA"/>
</dbReference>
<keyword evidence="4 6" id="KW-1133">Transmembrane helix</keyword>
<keyword evidence="8" id="KW-1185">Reference proteome</keyword>
<dbReference type="GO" id="GO:0016020">
    <property type="term" value="C:membrane"/>
    <property type="evidence" value="ECO:0007669"/>
    <property type="project" value="UniProtKB-SubCell"/>
</dbReference>
<dbReference type="PANTHER" id="PTHR23128">
    <property type="entry name" value="SERPENTINE RECEPTOR, CLASS E (EPSILON)-RELATED"/>
    <property type="match status" value="1"/>
</dbReference>
<evidence type="ECO:0000256" key="2">
    <source>
        <dbReference type="ARBA" id="ARBA00006803"/>
    </source>
</evidence>
<feature type="transmembrane region" description="Helical" evidence="6">
    <location>
        <begin position="73"/>
        <end position="96"/>
    </location>
</feature>
<gene>
    <name evidence="7" type="ORF">CAUJ_LOCUS7390</name>
</gene>
<evidence type="ECO:0000256" key="4">
    <source>
        <dbReference type="ARBA" id="ARBA00022989"/>
    </source>
</evidence>
<reference evidence="7" key="1">
    <citation type="submission" date="2020-10" db="EMBL/GenBank/DDBJ databases">
        <authorList>
            <person name="Kikuchi T."/>
        </authorList>
    </citation>
    <scope>NUCLEOTIDE SEQUENCE</scope>
    <source>
        <strain evidence="7">NKZ352</strain>
    </source>
</reference>
<comment type="similarity">
    <text evidence="2">Belongs to the nematode receptor-like protein sre family.</text>
</comment>
<dbReference type="GO" id="GO:0007606">
    <property type="term" value="P:sensory perception of chemical stimulus"/>
    <property type="evidence" value="ECO:0007669"/>
    <property type="project" value="InterPro"/>
</dbReference>
<dbReference type="PANTHER" id="PTHR23128:SF137">
    <property type="entry name" value="SERPENTINE RECEPTOR, CLASS E (EPSILON)"/>
    <property type="match status" value="1"/>
</dbReference>
<evidence type="ECO:0000256" key="3">
    <source>
        <dbReference type="ARBA" id="ARBA00022692"/>
    </source>
</evidence>
<dbReference type="Proteomes" id="UP000835052">
    <property type="component" value="Unassembled WGS sequence"/>
</dbReference>
<dbReference type="AlphaFoldDB" id="A0A8S1H9S5"/>
<feature type="transmembrane region" description="Helical" evidence="6">
    <location>
        <begin position="40"/>
        <end position="61"/>
    </location>
</feature>
<feature type="transmembrane region" description="Helical" evidence="6">
    <location>
        <begin position="171"/>
        <end position="192"/>
    </location>
</feature>
<comment type="subcellular location">
    <subcellularLocation>
        <location evidence="1">Membrane</location>
        <topology evidence="1">Multi-pass membrane protein</topology>
    </subcellularLocation>
</comment>
<feature type="transmembrane region" description="Helical" evidence="6">
    <location>
        <begin position="198"/>
        <end position="218"/>
    </location>
</feature>
<comment type="caution">
    <text evidence="7">The sequence shown here is derived from an EMBL/GenBank/DDBJ whole genome shotgun (WGS) entry which is preliminary data.</text>
</comment>
<evidence type="ECO:0000313" key="7">
    <source>
        <dbReference type="EMBL" id="CAD6191471.1"/>
    </source>
</evidence>
<keyword evidence="5 6" id="KW-0472">Membrane</keyword>
<keyword evidence="3 6" id="KW-0812">Transmembrane</keyword>
<evidence type="ECO:0000313" key="8">
    <source>
        <dbReference type="Proteomes" id="UP000835052"/>
    </source>
</evidence>
<dbReference type="OrthoDB" id="5806564at2759"/>
<protein>
    <submittedName>
        <fullName evidence="7">Uncharacterized protein</fullName>
    </submittedName>
</protein>